<dbReference type="OrthoDB" id="552964at2759"/>
<comment type="caution">
    <text evidence="3">The sequence shown here is derived from an EMBL/GenBank/DDBJ whole genome shotgun (WGS) entry which is preliminary data.</text>
</comment>
<feature type="coiled-coil region" evidence="1">
    <location>
        <begin position="553"/>
        <end position="598"/>
    </location>
</feature>
<reference evidence="3 4" key="1">
    <citation type="submission" date="2017-08" db="EMBL/GenBank/DDBJ databases">
        <title>Acidophilic green algal genome provides insights into adaptation to an acidic environment.</title>
        <authorList>
            <person name="Hirooka S."/>
            <person name="Hirose Y."/>
            <person name="Kanesaki Y."/>
            <person name="Higuchi S."/>
            <person name="Fujiwara T."/>
            <person name="Onuma R."/>
            <person name="Era A."/>
            <person name="Ohbayashi R."/>
            <person name="Uzuka A."/>
            <person name="Nozaki H."/>
            <person name="Yoshikawa H."/>
            <person name="Miyagishima S.Y."/>
        </authorList>
    </citation>
    <scope>NUCLEOTIDE SEQUENCE [LARGE SCALE GENOMIC DNA]</scope>
    <source>
        <strain evidence="3 4">NIES-2499</strain>
    </source>
</reference>
<evidence type="ECO:0000256" key="1">
    <source>
        <dbReference type="SAM" id="Coils"/>
    </source>
</evidence>
<feature type="region of interest" description="Disordered" evidence="2">
    <location>
        <begin position="438"/>
        <end position="477"/>
    </location>
</feature>
<dbReference type="AlphaFoldDB" id="A0A250XQQ9"/>
<feature type="compositionally biased region" description="Polar residues" evidence="2">
    <location>
        <begin position="114"/>
        <end position="127"/>
    </location>
</feature>
<dbReference type="STRING" id="1157962.A0A250XQQ9"/>
<organism evidence="3 4">
    <name type="scientific">Chlamydomonas eustigma</name>
    <dbReference type="NCBI Taxonomy" id="1157962"/>
    <lineage>
        <taxon>Eukaryota</taxon>
        <taxon>Viridiplantae</taxon>
        <taxon>Chlorophyta</taxon>
        <taxon>core chlorophytes</taxon>
        <taxon>Chlorophyceae</taxon>
        <taxon>CS clade</taxon>
        <taxon>Chlamydomonadales</taxon>
        <taxon>Chlamydomonadaceae</taxon>
        <taxon>Chlamydomonas</taxon>
    </lineage>
</organism>
<keyword evidence="4" id="KW-1185">Reference proteome</keyword>
<dbReference type="Proteomes" id="UP000232323">
    <property type="component" value="Unassembled WGS sequence"/>
</dbReference>
<keyword evidence="1" id="KW-0175">Coiled coil</keyword>
<name>A0A250XQQ9_9CHLO</name>
<feature type="compositionally biased region" description="Polar residues" evidence="2">
    <location>
        <begin position="304"/>
        <end position="315"/>
    </location>
</feature>
<gene>
    <name evidence="3" type="ORF">CEUSTIGMA_g12810.t1</name>
</gene>
<feature type="compositionally biased region" description="Polar residues" evidence="2">
    <location>
        <begin position="283"/>
        <end position="293"/>
    </location>
</feature>
<evidence type="ECO:0000256" key="2">
    <source>
        <dbReference type="SAM" id="MobiDB-lite"/>
    </source>
</evidence>
<feature type="region of interest" description="Disordered" evidence="2">
    <location>
        <begin position="85"/>
        <end position="142"/>
    </location>
</feature>
<feature type="region of interest" description="Disordered" evidence="2">
    <location>
        <begin position="274"/>
        <end position="318"/>
    </location>
</feature>
<proteinExistence type="predicted"/>
<sequence length="744" mass="78158">MEVSPKVVALSKIPSLSIASRIPSGNTPHSQLKPRTVSILDNSPVAASAITGSDVQTAGPKEVAERHPFTIPVLNLAELNPSCAEMTTPSSSAAPSISKLPGSNSPRSKRSAGKPSSQNPSPVNKQPASHARRHSVSSPKVVLSPRVKDCKVAFGRASASPSGGRSSTIKASPLRTSSAVQAANQHHKEPEPTSILSSLSGLKSLNSRPQAVNRSVSTSKVRASGLGLNVRSTSVEKFRNTPLSASLSRSISVDKHRPTLDHSLASTSNSFLGRTLSTEKSRPNTAASASRGLSSDLAAKPQFQRASQARLNHTGPSPLRVCSSFTGTRLSGGAVPAVPALKPLAAIHERTDSSALAFKPAVLVTMDAEEKPKNLKPAPPLAVNTKPRPQGLALNLGTLKASTLQEDADIRPDSASATSMATLASIPKLDLQPVIQQRDEEQGGHPAAGQGEAAAAPPYKVAASSGSQAGSSGSKSVVAAGKKSSNSLSKSKEEPVDHFYYYPKLDSKEEKQTLDVISALPKQHASQMKKIYHTMVEAKQNCEAIAFRGHRLLDQLNSHMKEQLNKANEREGELQKQLTDYQAKHEQQQQQLNSLMLVLQGMQGLGLAGGMGGGGIGSLLSSLCVGGLNGVDNPEDDAPEHLSSGVNTSSPDADAAAAMMDQVRVLHAEMSSVQHCVNQLSSRLGGVAVLPHKKTLSSFNEGADVGYCFDTQQLTHGGIHTSSSKAVIKEARLTDDLMPENDID</sequence>
<protein>
    <submittedName>
        <fullName evidence="3">Uncharacterized protein</fullName>
    </submittedName>
</protein>
<evidence type="ECO:0000313" key="4">
    <source>
        <dbReference type="Proteomes" id="UP000232323"/>
    </source>
</evidence>
<feature type="compositionally biased region" description="Low complexity" evidence="2">
    <location>
        <begin position="444"/>
        <end position="477"/>
    </location>
</feature>
<dbReference type="EMBL" id="BEGY01000166">
    <property type="protein sequence ID" value="GAX85394.1"/>
    <property type="molecule type" value="Genomic_DNA"/>
</dbReference>
<feature type="region of interest" description="Disordered" evidence="2">
    <location>
        <begin position="370"/>
        <end position="389"/>
    </location>
</feature>
<feature type="compositionally biased region" description="Low complexity" evidence="2">
    <location>
        <begin position="155"/>
        <end position="167"/>
    </location>
</feature>
<feature type="compositionally biased region" description="Polar residues" evidence="2">
    <location>
        <begin position="168"/>
        <end position="184"/>
    </location>
</feature>
<accession>A0A250XQQ9</accession>
<feature type="region of interest" description="Disordered" evidence="2">
    <location>
        <begin position="155"/>
        <end position="197"/>
    </location>
</feature>
<feature type="compositionally biased region" description="Low complexity" evidence="2">
    <location>
        <begin position="87"/>
        <end position="96"/>
    </location>
</feature>
<evidence type="ECO:0000313" key="3">
    <source>
        <dbReference type="EMBL" id="GAX85394.1"/>
    </source>
</evidence>